<dbReference type="InterPro" id="IPR011009">
    <property type="entry name" value="Kinase-like_dom_sf"/>
</dbReference>
<comment type="caution">
    <text evidence="3">The sequence shown here is derived from an EMBL/GenBank/DDBJ whole genome shotgun (WGS) entry which is preliminary data.</text>
</comment>
<name>A0AAW0RAE9_9PEZI</name>
<dbReference type="CDD" id="cd00180">
    <property type="entry name" value="PKc"/>
    <property type="match status" value="1"/>
</dbReference>
<dbReference type="GO" id="GO:0004674">
    <property type="term" value="F:protein serine/threonine kinase activity"/>
    <property type="evidence" value="ECO:0007669"/>
    <property type="project" value="UniProtKB-KW"/>
</dbReference>
<dbReference type="InterPro" id="IPR000719">
    <property type="entry name" value="Prot_kinase_dom"/>
</dbReference>
<dbReference type="Pfam" id="PF00069">
    <property type="entry name" value="Pkinase"/>
    <property type="match status" value="1"/>
</dbReference>
<keyword evidence="4" id="KW-1185">Reference proteome</keyword>
<protein>
    <submittedName>
        <fullName evidence="3">Serine/threonine protein kinase</fullName>
    </submittedName>
</protein>
<evidence type="ECO:0000256" key="1">
    <source>
        <dbReference type="SAM" id="MobiDB-lite"/>
    </source>
</evidence>
<dbReference type="GO" id="GO:0005524">
    <property type="term" value="F:ATP binding"/>
    <property type="evidence" value="ECO:0007669"/>
    <property type="project" value="InterPro"/>
</dbReference>
<accession>A0AAW0RAE9</accession>
<evidence type="ECO:0000313" key="4">
    <source>
        <dbReference type="Proteomes" id="UP001392437"/>
    </source>
</evidence>
<dbReference type="PANTHER" id="PTHR24359:SF1">
    <property type="entry name" value="INHIBITOR OF NUCLEAR FACTOR KAPPA-B KINASE EPSILON SUBUNIT HOMOLOG 1-RELATED"/>
    <property type="match status" value="1"/>
</dbReference>
<keyword evidence="3" id="KW-0808">Transferase</keyword>
<evidence type="ECO:0000313" key="3">
    <source>
        <dbReference type="EMBL" id="KAK8131880.1"/>
    </source>
</evidence>
<gene>
    <name evidence="3" type="ORF">PG999_000053</name>
</gene>
<dbReference type="AlphaFoldDB" id="A0AAW0RAE9"/>
<reference evidence="3 4" key="1">
    <citation type="submission" date="2023-01" db="EMBL/GenBank/DDBJ databases">
        <title>Analysis of 21 Apiospora genomes using comparative genomics revels a genus with tremendous synthesis potential of carbohydrate active enzymes and secondary metabolites.</title>
        <authorList>
            <person name="Sorensen T."/>
        </authorList>
    </citation>
    <scope>NUCLEOTIDE SEQUENCE [LARGE SCALE GENOMIC DNA]</scope>
    <source>
        <strain evidence="3 4">CBS 117206</strain>
    </source>
</reference>
<evidence type="ECO:0000259" key="2">
    <source>
        <dbReference type="PROSITE" id="PS50011"/>
    </source>
</evidence>
<dbReference type="Gene3D" id="1.10.510.10">
    <property type="entry name" value="Transferase(Phosphotransferase) domain 1"/>
    <property type="match status" value="1"/>
</dbReference>
<feature type="domain" description="Protein kinase" evidence="2">
    <location>
        <begin position="179"/>
        <end position="500"/>
    </location>
</feature>
<sequence>MDGSHPTPISTECVHKRLWKYRKLTKYGDRDECFVTHEDLFTYVNKSVIKKVLAEAFKGEDNDERVGQICGEKHELSRRMILAILIMIRRAENIQDFIDADIYDSDLPLTRALLKGTPFPKTEGIGSSKAAVRNRFGDWEPKEMDDFYNTQYYVLTPFFHVSNKEVHFYKMNNKIRLPFIEWDEKEEGGHGKVYQVKIHSSHHNFVPSSSSGMEPVFAVKSVFTKSNNQFSREVRVLQHFSGKSTGHLHLLRLLMAFTHGDNHFLLFPWASGNLTDLWKRDPLPERSITKVQWLIDQCSGVAAGLAKLHHNTSWPRDQDGRSFRLGRHGDIKPHNILWFASFDGPSGTHDDHLVVADFGLSIFHSSAVNTELTRANNVGRSPTYRPPEVDLGNKPIEQSYDIWSLGCLYLEFISWYLLGYDKTKGNDPNSFTKLRIQDDLAHEDKFFIIPDKKLEGGSYEAVVKPEVNKWVSKLQKTKDCPQGLLDFLDVIQNLMLLPFAHHRKGMKMIEAQLGKIKEQCHNNPSYCEEPGQSVLDISAHRKQKEPARGNLRHSAVANANLEMMNSEPPVTSGFHEELDDIIIGKLGEEPGDIVFDRFKDHEIAVEASHEQQTSRDPDTRELPTIIAPEPSRGDFVLDHQNPRRAFTPNRLPPIKTDMTSTTLDTYQISTPGDSAIVLVTPCTTQDNYEKTGVEEHDGCPGTSTMGCNTPSMGMRSSISMRVSGDTRRTSLSNDIPSREPAPVSVPTKEPSGKEFSIGTPNHEGPVTQNEETKRGIRARCRKKAAKMLQPIWIKFKERVEDVLST</sequence>
<organism evidence="3 4">
    <name type="scientific">Apiospora kogelbergensis</name>
    <dbReference type="NCBI Taxonomy" id="1337665"/>
    <lineage>
        <taxon>Eukaryota</taxon>
        <taxon>Fungi</taxon>
        <taxon>Dikarya</taxon>
        <taxon>Ascomycota</taxon>
        <taxon>Pezizomycotina</taxon>
        <taxon>Sordariomycetes</taxon>
        <taxon>Xylariomycetidae</taxon>
        <taxon>Amphisphaeriales</taxon>
        <taxon>Apiosporaceae</taxon>
        <taxon>Apiospora</taxon>
    </lineage>
</organism>
<keyword evidence="3" id="KW-0418">Kinase</keyword>
<feature type="compositionally biased region" description="Polar residues" evidence="1">
    <location>
        <begin position="701"/>
        <end position="720"/>
    </location>
</feature>
<keyword evidence="3" id="KW-0723">Serine/threonine-protein kinase</keyword>
<feature type="region of interest" description="Disordered" evidence="1">
    <location>
        <begin position="693"/>
        <end position="775"/>
    </location>
</feature>
<dbReference type="Proteomes" id="UP001392437">
    <property type="component" value="Unassembled WGS sequence"/>
</dbReference>
<proteinExistence type="predicted"/>
<dbReference type="SUPFAM" id="SSF56112">
    <property type="entry name" value="Protein kinase-like (PK-like)"/>
    <property type="match status" value="1"/>
</dbReference>
<dbReference type="SMART" id="SM00220">
    <property type="entry name" value="S_TKc"/>
    <property type="match status" value="1"/>
</dbReference>
<dbReference type="PROSITE" id="PS50011">
    <property type="entry name" value="PROTEIN_KINASE_DOM"/>
    <property type="match status" value="1"/>
</dbReference>
<dbReference type="EMBL" id="JAQQWP010000001">
    <property type="protein sequence ID" value="KAK8131880.1"/>
    <property type="molecule type" value="Genomic_DNA"/>
</dbReference>
<dbReference type="PANTHER" id="PTHR24359">
    <property type="entry name" value="SERINE/THREONINE-PROTEIN KINASE SBK1"/>
    <property type="match status" value="1"/>
</dbReference>